<evidence type="ECO:0000256" key="3">
    <source>
        <dbReference type="ARBA" id="ARBA00023054"/>
    </source>
</evidence>
<evidence type="ECO:0000259" key="7">
    <source>
        <dbReference type="Pfam" id="PF02465"/>
    </source>
</evidence>
<dbReference type="GO" id="GO:0009424">
    <property type="term" value="C:bacterial-type flagellum hook"/>
    <property type="evidence" value="ECO:0007669"/>
    <property type="project" value="UniProtKB-UniRule"/>
</dbReference>
<dbReference type="Proteomes" id="UP000270261">
    <property type="component" value="Unassembled WGS sequence"/>
</dbReference>
<dbReference type="Pfam" id="PF07195">
    <property type="entry name" value="FliD_C"/>
    <property type="match status" value="1"/>
</dbReference>
<protein>
    <recommendedName>
        <fullName evidence="5">Flagellar hook-associated protein 2</fullName>
        <shortName evidence="5">HAP2</shortName>
    </recommendedName>
    <alternativeName>
        <fullName evidence="5">Flagellar cap protein</fullName>
    </alternativeName>
</protein>
<dbReference type="Pfam" id="PF07196">
    <property type="entry name" value="Flagellin_IN"/>
    <property type="match status" value="1"/>
</dbReference>
<dbReference type="Pfam" id="PF02465">
    <property type="entry name" value="FliD_N"/>
    <property type="match status" value="1"/>
</dbReference>
<evidence type="ECO:0000256" key="5">
    <source>
        <dbReference type="RuleBase" id="RU362066"/>
    </source>
</evidence>
<comment type="subcellular location">
    <subcellularLocation>
        <location evidence="5">Secreted</location>
    </subcellularLocation>
    <subcellularLocation>
        <location evidence="5">Bacterial flagellum</location>
    </subcellularLocation>
</comment>
<keyword evidence="3 5" id="KW-0175">Coiled coil</keyword>
<comment type="function">
    <text evidence="5">Required for morphogenesis and for the elongation of the flagellar filament by facilitating polymerization of the flagellin monomers at the tip of growing filament. Forms a capping structure, which prevents flagellin subunits (transported through the central channel of the flagellum) from leaking out without polymerization at the distal end.</text>
</comment>
<evidence type="ECO:0000256" key="2">
    <source>
        <dbReference type="ARBA" id="ARBA00011255"/>
    </source>
</evidence>
<keyword evidence="10" id="KW-1185">Reference proteome</keyword>
<feature type="domain" description="Flagellar hook-associated protein 2 C-terminal" evidence="8">
    <location>
        <begin position="247"/>
        <end position="515"/>
    </location>
</feature>
<comment type="caution">
    <text evidence="9">The sequence shown here is derived from an EMBL/GenBank/DDBJ whole genome shotgun (WGS) entry which is preliminary data.</text>
</comment>
<dbReference type="PANTHER" id="PTHR30288">
    <property type="entry name" value="FLAGELLAR CAP/ASSEMBLY PROTEIN FLID"/>
    <property type="match status" value="1"/>
</dbReference>
<dbReference type="PANTHER" id="PTHR30288:SF0">
    <property type="entry name" value="FLAGELLAR HOOK-ASSOCIATED PROTEIN 2"/>
    <property type="match status" value="1"/>
</dbReference>
<evidence type="ECO:0000313" key="10">
    <source>
        <dbReference type="Proteomes" id="UP000270261"/>
    </source>
</evidence>
<gene>
    <name evidence="9" type="ORF">EHV23_02600</name>
</gene>
<feature type="region of interest" description="Disordered" evidence="6">
    <location>
        <begin position="400"/>
        <end position="429"/>
    </location>
</feature>
<feature type="coiled-coil region" evidence="5">
    <location>
        <begin position="472"/>
        <end position="510"/>
    </location>
</feature>
<dbReference type="EMBL" id="RRUE01000001">
    <property type="protein sequence ID" value="RRN45152.1"/>
    <property type="molecule type" value="Genomic_DNA"/>
</dbReference>
<evidence type="ECO:0000256" key="4">
    <source>
        <dbReference type="ARBA" id="ARBA00023143"/>
    </source>
</evidence>
<dbReference type="GO" id="GO:0005576">
    <property type="term" value="C:extracellular region"/>
    <property type="evidence" value="ECO:0007669"/>
    <property type="project" value="UniProtKB-SubCell"/>
</dbReference>
<evidence type="ECO:0000256" key="1">
    <source>
        <dbReference type="ARBA" id="ARBA00009764"/>
    </source>
</evidence>
<dbReference type="InterPro" id="IPR040026">
    <property type="entry name" value="FliD"/>
</dbReference>
<dbReference type="AlphaFoldDB" id="A0A426FR27"/>
<feature type="compositionally biased region" description="Low complexity" evidence="6">
    <location>
        <begin position="410"/>
        <end position="429"/>
    </location>
</feature>
<organism evidence="9 10">
    <name type="scientific">Lautropia dentalis</name>
    <dbReference type="NCBI Taxonomy" id="2490857"/>
    <lineage>
        <taxon>Bacteria</taxon>
        <taxon>Pseudomonadati</taxon>
        <taxon>Pseudomonadota</taxon>
        <taxon>Betaproteobacteria</taxon>
        <taxon>Burkholderiales</taxon>
        <taxon>Burkholderiaceae</taxon>
        <taxon>Lautropia</taxon>
    </lineage>
</organism>
<dbReference type="GO" id="GO:0007155">
    <property type="term" value="P:cell adhesion"/>
    <property type="evidence" value="ECO:0007669"/>
    <property type="project" value="InterPro"/>
</dbReference>
<reference evidence="9 10" key="1">
    <citation type="submission" date="2018-11" db="EMBL/GenBank/DDBJ databases">
        <title>Genome sequencing of Lautropia sp. KCOM 2505 (= ChDC F240).</title>
        <authorList>
            <person name="Kook J.-K."/>
            <person name="Park S.-N."/>
            <person name="Lim Y.K."/>
        </authorList>
    </citation>
    <scope>NUCLEOTIDE SEQUENCE [LARGE SCALE GENOMIC DNA]</scope>
    <source>
        <strain evidence="9 10">KCOM 2505</strain>
    </source>
</reference>
<keyword evidence="4 5" id="KW-0975">Bacterial flagellum</keyword>
<dbReference type="InterPro" id="IPR003481">
    <property type="entry name" value="FliD_N"/>
</dbReference>
<name>A0A426FR27_9BURK</name>
<dbReference type="InterPro" id="IPR010810">
    <property type="entry name" value="Flagellin_hook_IN_motif"/>
</dbReference>
<feature type="domain" description="Flagellar hook-associated protein 2 N-terminal" evidence="7">
    <location>
        <begin position="28"/>
        <end position="124"/>
    </location>
</feature>
<comment type="subunit">
    <text evidence="2 5">Homopentamer.</text>
</comment>
<sequence>MRTVPKPRRTSGIIEVDMAKITAMGGSLDVNSIVSQLMSVEREPVTKLQKQQAGINTKLSAWGTVKSALSALQTAADKLVRQETWQATTATSSNEDQIQVTGGATKGGAMGNHSVLVKQLAQSQAVATRSFASADTVVGGGKLSVQLGSVDENGNGFTADGERKALDITIPENATVKDIRDAINRSNAGISASLITDGNGVRLQLTGSATGAKNAFQITATGNGLDAFDISATAATGANGSLRTQVARDAKLQINGLDATSASNKVTDMIEGVTLNLKKVDKDPVTVSVESNKDSLKEDVDAFVKAYNKVNSLIADQTKYDPSTKTAGTLQGNATILRIQSQIRSLVRAQPGQDGLSSAGFELDRNGALSIKDAKLNDLLNNPDRLRTLFAGQLPGVGARATAPLPGSNTTTSSPGAQAPTSSPAAAATAGMSPATAALLSGSSSGLGGVARQLSERLKEVLDDSSSLSGTTKALQRSLDASNTRIEQLNQQLARTEERLTQQYSRLDTNISKITSSFSSIASLLR</sequence>
<proteinExistence type="inferred from homology"/>
<evidence type="ECO:0000313" key="9">
    <source>
        <dbReference type="EMBL" id="RRN45152.1"/>
    </source>
</evidence>
<comment type="similarity">
    <text evidence="1 5">Belongs to the FliD family.</text>
</comment>
<dbReference type="GO" id="GO:0071973">
    <property type="term" value="P:bacterial-type flagellum-dependent cell motility"/>
    <property type="evidence" value="ECO:0007669"/>
    <property type="project" value="TreeGrafter"/>
</dbReference>
<accession>A0A426FR27</accession>
<keyword evidence="5" id="KW-0964">Secreted</keyword>
<evidence type="ECO:0000256" key="6">
    <source>
        <dbReference type="SAM" id="MobiDB-lite"/>
    </source>
</evidence>
<evidence type="ECO:0000259" key="8">
    <source>
        <dbReference type="Pfam" id="PF07195"/>
    </source>
</evidence>
<dbReference type="GO" id="GO:0009421">
    <property type="term" value="C:bacterial-type flagellum filament cap"/>
    <property type="evidence" value="ECO:0007669"/>
    <property type="project" value="InterPro"/>
</dbReference>
<dbReference type="InterPro" id="IPR010809">
    <property type="entry name" value="FliD_C"/>
</dbReference>